<feature type="transmembrane region" description="Helical" evidence="6">
    <location>
        <begin position="321"/>
        <end position="338"/>
    </location>
</feature>
<comment type="subcellular location">
    <subcellularLocation>
        <location evidence="1">Cell membrane</location>
        <topology evidence="1">Multi-pass membrane protein</topology>
    </subcellularLocation>
</comment>
<keyword evidence="4 6" id="KW-0472">Membrane</keyword>
<dbReference type="InterPro" id="IPR020846">
    <property type="entry name" value="MFS_dom"/>
</dbReference>
<feature type="transmembrane region" description="Helical" evidence="6">
    <location>
        <begin position="90"/>
        <end position="110"/>
    </location>
</feature>
<evidence type="ECO:0000259" key="7">
    <source>
        <dbReference type="PROSITE" id="PS50850"/>
    </source>
</evidence>
<evidence type="ECO:0000256" key="1">
    <source>
        <dbReference type="ARBA" id="ARBA00004651"/>
    </source>
</evidence>
<feature type="transmembrane region" description="Helical" evidence="6">
    <location>
        <begin position="253"/>
        <end position="272"/>
    </location>
</feature>
<feature type="transmembrane region" description="Helical" evidence="6">
    <location>
        <begin position="151"/>
        <end position="174"/>
    </location>
</feature>
<evidence type="ECO:0000256" key="3">
    <source>
        <dbReference type="ARBA" id="ARBA00022989"/>
    </source>
</evidence>
<reference evidence="8 9" key="1">
    <citation type="submission" date="2021-03" db="EMBL/GenBank/DDBJ databases">
        <title>Sequencing the genomes of 1000 actinobacteria strains.</title>
        <authorList>
            <person name="Klenk H.-P."/>
        </authorList>
    </citation>
    <scope>NUCLEOTIDE SEQUENCE [LARGE SCALE GENOMIC DNA]</scope>
    <source>
        <strain evidence="8 9">DSM 45256</strain>
    </source>
</reference>
<gene>
    <name evidence="8" type="ORF">JOF36_002294</name>
</gene>
<comment type="caution">
    <text evidence="8">The sequence shown here is derived from an EMBL/GenBank/DDBJ whole genome shotgun (WGS) entry which is preliminary data.</text>
</comment>
<feature type="transmembrane region" description="Helical" evidence="6">
    <location>
        <begin position="16"/>
        <end position="38"/>
    </location>
</feature>
<organism evidence="8 9">
    <name type="scientific">Pseudonocardia parietis</name>
    <dbReference type="NCBI Taxonomy" id="570936"/>
    <lineage>
        <taxon>Bacteria</taxon>
        <taxon>Bacillati</taxon>
        <taxon>Actinomycetota</taxon>
        <taxon>Actinomycetes</taxon>
        <taxon>Pseudonocardiales</taxon>
        <taxon>Pseudonocardiaceae</taxon>
        <taxon>Pseudonocardia</taxon>
    </lineage>
</organism>
<sequence>MTSPNSSTQDARRLRAVAWIVGIATVGLVFDGYDLVVYGTLVPLFLRDPSQIGPVDAAAAGALGSYALVGVLVGALIAGSVADLVGRRKVMLTSYVWFSVGMAATAFTTTTGAFGLLRFLTGVGVGALVATTGALVAEFAPPGRKNLCTAIAYCGVPLGSLVAALLAILLLPLIGWRGMFLIGALPLFVVLPLAIAKMPESPLWLASRGRLDEARAVSDRTGVELPEIDRSAPAAAAPVERAGFAGLFRTPHLLPTLLFGFVSAAGLVLVYALNTWLPELMGRAGYSANGSLSFLLVLNGGAVLGALAASRISDRFGPRRVVAVSFALGALSIALLTLELPIGLLLAFVAVVGLGTSGTQILIFGFASTYYPTRVRSAGVAWVAGFGRLGGIGGPLLGGALVASGAELDSIFYVLAGLALLGALLTLAIPAARRALAPARADRTGTPAPAAPTPAAPAAPAAPAVPAVPAPAAPAPVAATTPRD</sequence>
<dbReference type="RefSeq" id="WP_210026665.1">
    <property type="nucleotide sequence ID" value="NZ_JAGINU010000001.1"/>
</dbReference>
<protein>
    <submittedName>
        <fullName evidence="8">AAHS family benzoate transporter-like MFS transporter</fullName>
    </submittedName>
</protein>
<dbReference type="PANTHER" id="PTHR23508">
    <property type="entry name" value="CARBOXYLIC ACID TRANSPORTER PROTEIN HOMOLOG"/>
    <property type="match status" value="1"/>
</dbReference>
<evidence type="ECO:0000256" key="6">
    <source>
        <dbReference type="SAM" id="Phobius"/>
    </source>
</evidence>
<feature type="transmembrane region" description="Helical" evidence="6">
    <location>
        <begin position="116"/>
        <end position="139"/>
    </location>
</feature>
<dbReference type="Gene3D" id="1.20.1250.20">
    <property type="entry name" value="MFS general substrate transporter like domains"/>
    <property type="match status" value="1"/>
</dbReference>
<dbReference type="EMBL" id="JAGINU010000001">
    <property type="protein sequence ID" value="MBP2366598.1"/>
    <property type="molecule type" value="Genomic_DNA"/>
</dbReference>
<name>A0ABS4VRN9_9PSEU</name>
<keyword evidence="2 6" id="KW-0812">Transmembrane</keyword>
<dbReference type="InterPro" id="IPR011701">
    <property type="entry name" value="MFS"/>
</dbReference>
<dbReference type="PANTHER" id="PTHR23508:SF10">
    <property type="entry name" value="CARBOXYLIC ACID TRANSPORTER PROTEIN HOMOLOG"/>
    <property type="match status" value="1"/>
</dbReference>
<dbReference type="PROSITE" id="PS00217">
    <property type="entry name" value="SUGAR_TRANSPORT_2"/>
    <property type="match status" value="1"/>
</dbReference>
<proteinExistence type="predicted"/>
<keyword evidence="9" id="KW-1185">Reference proteome</keyword>
<dbReference type="Pfam" id="PF07690">
    <property type="entry name" value="MFS_1"/>
    <property type="match status" value="1"/>
</dbReference>
<keyword evidence="3 6" id="KW-1133">Transmembrane helix</keyword>
<feature type="transmembrane region" description="Helical" evidence="6">
    <location>
        <begin position="180"/>
        <end position="198"/>
    </location>
</feature>
<dbReference type="Proteomes" id="UP001519295">
    <property type="component" value="Unassembled WGS sequence"/>
</dbReference>
<feature type="transmembrane region" description="Helical" evidence="6">
    <location>
        <begin position="410"/>
        <end position="432"/>
    </location>
</feature>
<feature type="transmembrane region" description="Helical" evidence="6">
    <location>
        <begin position="292"/>
        <end position="309"/>
    </location>
</feature>
<evidence type="ECO:0000313" key="8">
    <source>
        <dbReference type="EMBL" id="MBP2366598.1"/>
    </source>
</evidence>
<dbReference type="InterPro" id="IPR005829">
    <property type="entry name" value="Sugar_transporter_CS"/>
</dbReference>
<feature type="region of interest" description="Disordered" evidence="5">
    <location>
        <begin position="440"/>
        <end position="466"/>
    </location>
</feature>
<feature type="transmembrane region" description="Helical" evidence="6">
    <location>
        <begin position="58"/>
        <end position="78"/>
    </location>
</feature>
<dbReference type="InterPro" id="IPR036259">
    <property type="entry name" value="MFS_trans_sf"/>
</dbReference>
<dbReference type="PROSITE" id="PS50850">
    <property type="entry name" value="MFS"/>
    <property type="match status" value="1"/>
</dbReference>
<accession>A0ABS4VRN9</accession>
<feature type="transmembrane region" description="Helical" evidence="6">
    <location>
        <begin position="344"/>
        <end position="367"/>
    </location>
</feature>
<evidence type="ECO:0000256" key="4">
    <source>
        <dbReference type="ARBA" id="ARBA00023136"/>
    </source>
</evidence>
<evidence type="ECO:0000256" key="5">
    <source>
        <dbReference type="SAM" id="MobiDB-lite"/>
    </source>
</evidence>
<dbReference type="SUPFAM" id="SSF103473">
    <property type="entry name" value="MFS general substrate transporter"/>
    <property type="match status" value="1"/>
</dbReference>
<feature type="transmembrane region" description="Helical" evidence="6">
    <location>
        <begin position="379"/>
        <end position="404"/>
    </location>
</feature>
<evidence type="ECO:0000256" key="2">
    <source>
        <dbReference type="ARBA" id="ARBA00022692"/>
    </source>
</evidence>
<feature type="domain" description="Major facilitator superfamily (MFS) profile" evidence="7">
    <location>
        <begin position="20"/>
        <end position="434"/>
    </location>
</feature>
<evidence type="ECO:0000313" key="9">
    <source>
        <dbReference type="Proteomes" id="UP001519295"/>
    </source>
</evidence>